<evidence type="ECO:0000259" key="1">
    <source>
        <dbReference type="Pfam" id="PF12680"/>
    </source>
</evidence>
<gene>
    <name evidence="2" type="ORF">CAG99_00635</name>
</gene>
<dbReference type="InterPro" id="IPR032710">
    <property type="entry name" value="NTF2-like_dom_sf"/>
</dbReference>
<dbReference type="Gene3D" id="3.10.450.50">
    <property type="match status" value="1"/>
</dbReference>
<organism evidence="2 3">
    <name type="scientific">Streptomyces marincola</name>
    <dbReference type="NCBI Taxonomy" id="2878388"/>
    <lineage>
        <taxon>Bacteria</taxon>
        <taxon>Bacillati</taxon>
        <taxon>Actinomycetota</taxon>
        <taxon>Actinomycetes</taxon>
        <taxon>Kitasatosporales</taxon>
        <taxon>Streptomycetaceae</taxon>
        <taxon>Streptomyces</taxon>
    </lineage>
</organism>
<dbReference type="Pfam" id="PF12680">
    <property type="entry name" value="SnoaL_2"/>
    <property type="match status" value="1"/>
</dbReference>
<evidence type="ECO:0000313" key="2">
    <source>
        <dbReference type="EMBL" id="ARQ67528.1"/>
    </source>
</evidence>
<reference evidence="2 3" key="1">
    <citation type="submission" date="2017-05" db="EMBL/GenBank/DDBJ databases">
        <title>Complete genome sequence of Streptomyces sp. SCSIO 03032 revealed the diverse biosynthetic pathways for its bioactive secondary metabolites.</title>
        <authorList>
            <person name="Ma L."/>
            <person name="Zhu Y."/>
            <person name="Zhang W."/>
            <person name="Zhang G."/>
            <person name="Tian X."/>
            <person name="Zhang S."/>
            <person name="Zhang C."/>
        </authorList>
    </citation>
    <scope>NUCLEOTIDE SEQUENCE [LARGE SCALE GENOMIC DNA]</scope>
    <source>
        <strain evidence="2 3">SCSIO 03032</strain>
    </source>
</reference>
<feature type="domain" description="SnoaL-like" evidence="1">
    <location>
        <begin position="30"/>
        <end position="148"/>
    </location>
</feature>
<sequence length="167" mass="17940">MSWPGGLPAAASFLGDFLPDEATTKEMALEHCRRVNAGELEELLKLYAPAVRFEDPVGSGERIGHGALRSHVRNAMACRVNEVPVAEPVGSPTGRYAAIEVTSTMNYLPNGPLMARTGVFAPPGDPETARIRIACVMVIRVGADGLIDDMRSYWGPSDVFLLEGSDQ</sequence>
<dbReference type="Proteomes" id="UP000194218">
    <property type="component" value="Chromosome"/>
</dbReference>
<proteinExistence type="predicted"/>
<name>A0A1W7CRW2_9ACTN</name>
<dbReference type="InterPro" id="IPR037401">
    <property type="entry name" value="SnoaL-like"/>
</dbReference>
<dbReference type="AlphaFoldDB" id="A0A1W7CRW2"/>
<accession>A0A1W7CRW2</accession>
<evidence type="ECO:0000313" key="3">
    <source>
        <dbReference type="Proteomes" id="UP000194218"/>
    </source>
</evidence>
<dbReference type="SUPFAM" id="SSF54427">
    <property type="entry name" value="NTF2-like"/>
    <property type="match status" value="1"/>
</dbReference>
<dbReference type="KEGG" id="smao:CAG99_00635"/>
<protein>
    <recommendedName>
        <fullName evidence="1">SnoaL-like domain-containing protein</fullName>
    </recommendedName>
</protein>
<dbReference type="EMBL" id="CP021121">
    <property type="protein sequence ID" value="ARQ67528.1"/>
    <property type="molecule type" value="Genomic_DNA"/>
</dbReference>
<keyword evidence="3" id="KW-1185">Reference proteome</keyword>